<dbReference type="SFLD" id="SFLDG01019">
    <property type="entry name" value="Terpene_Cyclase_Like_1_C_Termi"/>
    <property type="match status" value="1"/>
</dbReference>
<dbReference type="Proteomes" id="UP001231189">
    <property type="component" value="Unassembled WGS sequence"/>
</dbReference>
<comment type="caution">
    <text evidence="7">The sequence shown here is derived from an EMBL/GenBank/DDBJ whole genome shotgun (WGS) entry which is preliminary data.</text>
</comment>
<comment type="cofactor">
    <cofactor evidence="2">
        <name>Mg(2+)</name>
        <dbReference type="ChEBI" id="CHEBI:18420"/>
    </cofactor>
</comment>
<dbReference type="Pfam" id="PF01397">
    <property type="entry name" value="Terpene_synth"/>
    <property type="match status" value="1"/>
</dbReference>
<evidence type="ECO:0000259" key="5">
    <source>
        <dbReference type="Pfam" id="PF01397"/>
    </source>
</evidence>
<feature type="compositionally biased region" description="Polar residues" evidence="4">
    <location>
        <begin position="1"/>
        <end position="15"/>
    </location>
</feature>
<dbReference type="InterPro" id="IPR001906">
    <property type="entry name" value="Terpene_synth_N"/>
</dbReference>
<dbReference type="GO" id="GO:0016102">
    <property type="term" value="P:diterpenoid biosynthetic process"/>
    <property type="evidence" value="ECO:0007669"/>
    <property type="project" value="InterPro"/>
</dbReference>
<protein>
    <submittedName>
        <fullName evidence="7">Uncharacterized protein</fullName>
    </submittedName>
</protein>
<evidence type="ECO:0000256" key="2">
    <source>
        <dbReference type="ARBA" id="ARBA00001946"/>
    </source>
</evidence>
<evidence type="ECO:0000313" key="7">
    <source>
        <dbReference type="EMBL" id="KAK1693571.1"/>
    </source>
</evidence>
<evidence type="ECO:0000256" key="4">
    <source>
        <dbReference type="SAM" id="MobiDB-lite"/>
    </source>
</evidence>
<dbReference type="PANTHER" id="PTHR31225:SF232">
    <property type="entry name" value="TERPENE SYNTHASE METAL-BINDING DOMAIN-CONTAINING PROTEIN"/>
    <property type="match status" value="1"/>
</dbReference>
<proteinExistence type="predicted"/>
<evidence type="ECO:0000259" key="6">
    <source>
        <dbReference type="Pfam" id="PF03936"/>
    </source>
</evidence>
<dbReference type="InterPro" id="IPR008930">
    <property type="entry name" value="Terpenoid_cyclase/PrenylTrfase"/>
</dbReference>
<dbReference type="InterPro" id="IPR044814">
    <property type="entry name" value="Terpene_cyclase_plant_C1"/>
</dbReference>
<sequence>MPQRRSANYQPNSWDYDSICSLRPEEDQSSQDDKEPSKHESLKNRVRQLFLDKKEKLPTRLRIMDQLQTFGVAYHFEDEIKTTLVSMHVEHAYHHLKNDLSSTALLFRLLRGNGLHASTDMLDAFIGGDKRGGFGGINPEDIDGIIELYQASYLAFPDETMLDRARAFSIETLTQMMSLMVPKQREIVEGVLLDLPLHWGAPRLHAIRSLKRGRKNNSNDDNNCSINPSILELATVDFNLVQSVHRAELVKITMWWKETALSEKLPSGRDRLVECFFGAVCIAPDPRLAACREVLAKIGSLLVHLDDVYDVYGTLDELTAFTDAIGRWDNAFMAEEATLPESMKAMYAAIWTTSTGAADRVMKDKGYDVLPLYRKAWHELCKAFLVEAEWKYQSYWPRSDEYLDNGWITSTGPLLLLHAFPTLNLNLNEAQQQINACLGDDQNIGGDGSIDYPRLVELSSTIFRLCNDCATHKADSEQGDDEPSSIACYMRDIGASEEDARGAVQNTIAENWKEINNEACTGGWNLSSPYGMANICINLARIFHDIYHNGDSITSPTDSKKQLVKDLIFIPIVICDTEPQHER</sequence>
<keyword evidence="3" id="KW-0479">Metal-binding</keyword>
<dbReference type="CDD" id="cd00684">
    <property type="entry name" value="Terpene_cyclase_plant_C1"/>
    <property type="match status" value="1"/>
</dbReference>
<reference evidence="7" key="1">
    <citation type="submission" date="2023-07" db="EMBL/GenBank/DDBJ databases">
        <title>A chromosome-level genome assembly of Lolium multiflorum.</title>
        <authorList>
            <person name="Chen Y."/>
            <person name="Copetti D."/>
            <person name="Kolliker R."/>
            <person name="Studer B."/>
        </authorList>
    </citation>
    <scope>NUCLEOTIDE SEQUENCE</scope>
    <source>
        <strain evidence="7">02402/16</strain>
        <tissue evidence="7">Leaf</tissue>
    </source>
</reference>
<dbReference type="InterPro" id="IPR005630">
    <property type="entry name" value="Terpene_synthase_metal-bd"/>
</dbReference>
<evidence type="ECO:0000256" key="3">
    <source>
        <dbReference type="ARBA" id="ARBA00022723"/>
    </source>
</evidence>
<dbReference type="GO" id="GO:0000287">
    <property type="term" value="F:magnesium ion binding"/>
    <property type="evidence" value="ECO:0007669"/>
    <property type="project" value="InterPro"/>
</dbReference>
<keyword evidence="8" id="KW-1185">Reference proteome</keyword>
<feature type="compositionally biased region" description="Basic and acidic residues" evidence="4">
    <location>
        <begin position="23"/>
        <end position="42"/>
    </location>
</feature>
<gene>
    <name evidence="7" type="ORF">QYE76_010268</name>
</gene>
<name>A0AAD8X1Z1_LOLMU</name>
<dbReference type="Gene3D" id="1.10.600.10">
    <property type="entry name" value="Farnesyl Diphosphate Synthase"/>
    <property type="match status" value="1"/>
</dbReference>
<dbReference type="AlphaFoldDB" id="A0AAD8X1Z1"/>
<dbReference type="InterPro" id="IPR034741">
    <property type="entry name" value="Terpene_cyclase-like_1_C"/>
</dbReference>
<dbReference type="PANTHER" id="PTHR31225">
    <property type="entry name" value="OS04G0344100 PROTEIN-RELATED"/>
    <property type="match status" value="1"/>
</dbReference>
<dbReference type="InterPro" id="IPR008949">
    <property type="entry name" value="Isoprenoid_synthase_dom_sf"/>
</dbReference>
<feature type="domain" description="Terpene synthase metal-binding" evidence="6">
    <location>
        <begin position="257"/>
        <end position="514"/>
    </location>
</feature>
<dbReference type="Gene3D" id="1.50.10.130">
    <property type="entry name" value="Terpene synthase, N-terminal domain"/>
    <property type="match status" value="1"/>
</dbReference>
<comment type="cofactor">
    <cofactor evidence="1">
        <name>Mn(2+)</name>
        <dbReference type="ChEBI" id="CHEBI:29035"/>
    </cofactor>
</comment>
<dbReference type="GO" id="GO:0010333">
    <property type="term" value="F:terpene synthase activity"/>
    <property type="evidence" value="ECO:0007669"/>
    <property type="project" value="InterPro"/>
</dbReference>
<dbReference type="SFLD" id="SFLDS00005">
    <property type="entry name" value="Isoprenoid_Synthase_Type_I"/>
    <property type="match status" value="1"/>
</dbReference>
<evidence type="ECO:0000256" key="1">
    <source>
        <dbReference type="ARBA" id="ARBA00001936"/>
    </source>
</evidence>
<dbReference type="InterPro" id="IPR050148">
    <property type="entry name" value="Terpene_synthase-like"/>
</dbReference>
<dbReference type="Pfam" id="PF03936">
    <property type="entry name" value="Terpene_synth_C"/>
    <property type="match status" value="1"/>
</dbReference>
<feature type="domain" description="Terpene synthase N-terminal" evidence="5">
    <location>
        <begin position="14"/>
        <end position="178"/>
    </location>
</feature>
<accession>A0AAD8X1Z1</accession>
<dbReference type="EMBL" id="JAUUTY010000001">
    <property type="protein sequence ID" value="KAK1693571.1"/>
    <property type="molecule type" value="Genomic_DNA"/>
</dbReference>
<dbReference type="SUPFAM" id="SSF48239">
    <property type="entry name" value="Terpenoid cyclases/Protein prenyltransferases"/>
    <property type="match status" value="1"/>
</dbReference>
<organism evidence="7 8">
    <name type="scientific">Lolium multiflorum</name>
    <name type="common">Italian ryegrass</name>
    <name type="synonym">Lolium perenne subsp. multiflorum</name>
    <dbReference type="NCBI Taxonomy" id="4521"/>
    <lineage>
        <taxon>Eukaryota</taxon>
        <taxon>Viridiplantae</taxon>
        <taxon>Streptophyta</taxon>
        <taxon>Embryophyta</taxon>
        <taxon>Tracheophyta</taxon>
        <taxon>Spermatophyta</taxon>
        <taxon>Magnoliopsida</taxon>
        <taxon>Liliopsida</taxon>
        <taxon>Poales</taxon>
        <taxon>Poaceae</taxon>
        <taxon>BOP clade</taxon>
        <taxon>Pooideae</taxon>
        <taxon>Poodae</taxon>
        <taxon>Poeae</taxon>
        <taxon>Poeae Chloroplast Group 2 (Poeae type)</taxon>
        <taxon>Loliodinae</taxon>
        <taxon>Loliinae</taxon>
        <taxon>Lolium</taxon>
    </lineage>
</organism>
<evidence type="ECO:0000313" key="8">
    <source>
        <dbReference type="Proteomes" id="UP001231189"/>
    </source>
</evidence>
<dbReference type="SUPFAM" id="SSF48576">
    <property type="entry name" value="Terpenoid synthases"/>
    <property type="match status" value="1"/>
</dbReference>
<dbReference type="InterPro" id="IPR036965">
    <property type="entry name" value="Terpene_synth_N_sf"/>
</dbReference>
<feature type="region of interest" description="Disordered" evidence="4">
    <location>
        <begin position="1"/>
        <end position="42"/>
    </location>
</feature>